<protein>
    <submittedName>
        <fullName evidence="1">CLUMA_CG002678, isoform A</fullName>
    </submittedName>
</protein>
<dbReference type="OrthoDB" id="190089at2759"/>
<dbReference type="SUPFAM" id="SSF56112">
    <property type="entry name" value="Protein kinase-like (PK-like)"/>
    <property type="match status" value="1"/>
</dbReference>
<dbReference type="Pfam" id="PF02958">
    <property type="entry name" value="EcKL"/>
    <property type="match status" value="1"/>
</dbReference>
<dbReference type="InterPro" id="IPR004119">
    <property type="entry name" value="EcKL"/>
</dbReference>
<reference evidence="1 2" key="1">
    <citation type="submission" date="2015-04" db="EMBL/GenBank/DDBJ databases">
        <authorList>
            <person name="Syromyatnikov M.Y."/>
            <person name="Popov V.N."/>
        </authorList>
    </citation>
    <scope>NUCLEOTIDE SEQUENCE [LARGE SCALE GENOMIC DNA]</scope>
</reference>
<gene>
    <name evidence="1" type="ORF">CLUMA_CG002678</name>
</gene>
<sequence>MKEIFQEFVDGHKGGLDGWFDSITKQALDSLDDHFDEKLKKHVMNVLNDKFMDTFGKCVDGASAEPYAVICYGDSWNNNIMYRCENGIAVEVRLLDWQVMRYASP</sequence>
<dbReference type="PANTHER" id="PTHR11012">
    <property type="entry name" value="PROTEIN KINASE-LIKE DOMAIN-CONTAINING"/>
    <property type="match status" value="1"/>
</dbReference>
<evidence type="ECO:0000313" key="2">
    <source>
        <dbReference type="Proteomes" id="UP000183832"/>
    </source>
</evidence>
<dbReference type="InterPro" id="IPR011009">
    <property type="entry name" value="Kinase-like_dom_sf"/>
</dbReference>
<name>A0A1J1HQG1_9DIPT</name>
<dbReference type="PANTHER" id="PTHR11012:SF54">
    <property type="entry name" value="CHK KINASE-LIKE DOMAIN-CONTAINING PROTEIN"/>
    <property type="match status" value="1"/>
</dbReference>
<evidence type="ECO:0000313" key="1">
    <source>
        <dbReference type="EMBL" id="CRK88710.1"/>
    </source>
</evidence>
<feature type="non-terminal residue" evidence="1">
    <location>
        <position position="105"/>
    </location>
</feature>
<dbReference type="EMBL" id="CVRI01000010">
    <property type="protein sequence ID" value="CRK88710.1"/>
    <property type="molecule type" value="Genomic_DNA"/>
</dbReference>
<dbReference type="Proteomes" id="UP000183832">
    <property type="component" value="Unassembled WGS sequence"/>
</dbReference>
<organism evidence="1 2">
    <name type="scientific">Clunio marinus</name>
    <dbReference type="NCBI Taxonomy" id="568069"/>
    <lineage>
        <taxon>Eukaryota</taxon>
        <taxon>Metazoa</taxon>
        <taxon>Ecdysozoa</taxon>
        <taxon>Arthropoda</taxon>
        <taxon>Hexapoda</taxon>
        <taxon>Insecta</taxon>
        <taxon>Pterygota</taxon>
        <taxon>Neoptera</taxon>
        <taxon>Endopterygota</taxon>
        <taxon>Diptera</taxon>
        <taxon>Nematocera</taxon>
        <taxon>Chironomoidea</taxon>
        <taxon>Chironomidae</taxon>
        <taxon>Clunio</taxon>
    </lineage>
</organism>
<keyword evidence="2" id="KW-1185">Reference proteome</keyword>
<dbReference type="AlphaFoldDB" id="A0A1J1HQG1"/>
<accession>A0A1J1HQG1</accession>
<proteinExistence type="predicted"/>